<comment type="caution">
    <text evidence="4">The sequence shown here is derived from an EMBL/GenBank/DDBJ whole genome shotgun (WGS) entry which is preliminary data.</text>
</comment>
<dbReference type="SMART" id="SM00494">
    <property type="entry name" value="ChtBD2"/>
    <property type="match status" value="1"/>
</dbReference>
<feature type="domain" description="C-type lectin" evidence="2">
    <location>
        <begin position="121"/>
        <end position="222"/>
    </location>
</feature>
<sequence>MAAMTKIVLLFLIGYVGSVSAQETNPCKYVKNGVAAHLTTCSKYYQCNNNRGNIRSCRRSENFNPKTKTCVRASQYECPITTTTATTTTTEPTTIATTTLRTAAPCSPQEENLKRFTLYEFKGSSYFISHDFYTSANAAAQMCETICGYLAEVDNQEEEDRMHSIVGRHNVTAILIGGTDKYREGFWEFARNRRPVTYLHWHEGEPNDALHYEDCMCIMKGWVGMIDCACTPMYLPVKFVCEV</sequence>
<feature type="domain" description="Chitin-binding type-2" evidence="3">
    <location>
        <begin position="24"/>
        <end position="80"/>
    </location>
</feature>
<dbReference type="EMBL" id="CAXITT010000135">
    <property type="protein sequence ID" value="CAL1533136.1"/>
    <property type="molecule type" value="Genomic_DNA"/>
</dbReference>
<dbReference type="InterPro" id="IPR016186">
    <property type="entry name" value="C-type_lectin-like/link_sf"/>
</dbReference>
<dbReference type="Gene3D" id="2.170.140.10">
    <property type="entry name" value="Chitin binding domain"/>
    <property type="match status" value="1"/>
</dbReference>
<keyword evidence="1" id="KW-0732">Signal</keyword>
<dbReference type="Proteomes" id="UP001497497">
    <property type="component" value="Unassembled WGS sequence"/>
</dbReference>
<dbReference type="InterPro" id="IPR001304">
    <property type="entry name" value="C-type_lectin-like"/>
</dbReference>
<proteinExistence type="predicted"/>
<dbReference type="SUPFAM" id="SSF57625">
    <property type="entry name" value="Invertebrate chitin-binding proteins"/>
    <property type="match status" value="1"/>
</dbReference>
<organism evidence="4 5">
    <name type="scientific">Lymnaea stagnalis</name>
    <name type="common">Great pond snail</name>
    <name type="synonym">Helix stagnalis</name>
    <dbReference type="NCBI Taxonomy" id="6523"/>
    <lineage>
        <taxon>Eukaryota</taxon>
        <taxon>Metazoa</taxon>
        <taxon>Spiralia</taxon>
        <taxon>Lophotrochozoa</taxon>
        <taxon>Mollusca</taxon>
        <taxon>Gastropoda</taxon>
        <taxon>Heterobranchia</taxon>
        <taxon>Euthyneura</taxon>
        <taxon>Panpulmonata</taxon>
        <taxon>Hygrophila</taxon>
        <taxon>Lymnaeoidea</taxon>
        <taxon>Lymnaeidae</taxon>
        <taxon>Lymnaea</taxon>
    </lineage>
</organism>
<feature type="signal peptide" evidence="1">
    <location>
        <begin position="1"/>
        <end position="21"/>
    </location>
</feature>
<dbReference type="PROSITE" id="PS50041">
    <property type="entry name" value="C_TYPE_LECTIN_2"/>
    <property type="match status" value="1"/>
</dbReference>
<protein>
    <submittedName>
        <fullName evidence="4">Uncharacterized protein</fullName>
    </submittedName>
</protein>
<dbReference type="InterPro" id="IPR002557">
    <property type="entry name" value="Chitin-bd_dom"/>
</dbReference>
<dbReference type="SUPFAM" id="SSF56436">
    <property type="entry name" value="C-type lectin-like"/>
    <property type="match status" value="1"/>
</dbReference>
<gene>
    <name evidence="4" type="ORF">GSLYS_00007154001</name>
</gene>
<keyword evidence="5" id="KW-1185">Reference proteome</keyword>
<dbReference type="GO" id="GO:0008061">
    <property type="term" value="F:chitin binding"/>
    <property type="evidence" value="ECO:0007669"/>
    <property type="project" value="InterPro"/>
</dbReference>
<evidence type="ECO:0000313" key="5">
    <source>
        <dbReference type="Proteomes" id="UP001497497"/>
    </source>
</evidence>
<dbReference type="SMART" id="SM00034">
    <property type="entry name" value="CLECT"/>
    <property type="match status" value="1"/>
</dbReference>
<accession>A0AAV2HGP1</accession>
<dbReference type="GO" id="GO:0005576">
    <property type="term" value="C:extracellular region"/>
    <property type="evidence" value="ECO:0007669"/>
    <property type="project" value="InterPro"/>
</dbReference>
<dbReference type="CDD" id="cd00037">
    <property type="entry name" value="CLECT"/>
    <property type="match status" value="1"/>
</dbReference>
<name>A0AAV2HGP1_LYMST</name>
<evidence type="ECO:0000259" key="2">
    <source>
        <dbReference type="PROSITE" id="PS50041"/>
    </source>
</evidence>
<evidence type="ECO:0000313" key="4">
    <source>
        <dbReference type="EMBL" id="CAL1533136.1"/>
    </source>
</evidence>
<reference evidence="4 5" key="1">
    <citation type="submission" date="2024-04" db="EMBL/GenBank/DDBJ databases">
        <authorList>
            <consortium name="Genoscope - CEA"/>
            <person name="William W."/>
        </authorList>
    </citation>
    <scope>NUCLEOTIDE SEQUENCE [LARGE SCALE GENOMIC DNA]</scope>
</reference>
<dbReference type="Gene3D" id="3.10.100.10">
    <property type="entry name" value="Mannose-Binding Protein A, subunit A"/>
    <property type="match status" value="1"/>
</dbReference>
<dbReference type="AlphaFoldDB" id="A0AAV2HGP1"/>
<dbReference type="Pfam" id="PF00059">
    <property type="entry name" value="Lectin_C"/>
    <property type="match status" value="1"/>
</dbReference>
<dbReference type="Pfam" id="PF01607">
    <property type="entry name" value="CBM_14"/>
    <property type="match status" value="1"/>
</dbReference>
<dbReference type="InterPro" id="IPR036508">
    <property type="entry name" value="Chitin-bd_dom_sf"/>
</dbReference>
<evidence type="ECO:0000256" key="1">
    <source>
        <dbReference type="SAM" id="SignalP"/>
    </source>
</evidence>
<evidence type="ECO:0000259" key="3">
    <source>
        <dbReference type="PROSITE" id="PS50940"/>
    </source>
</evidence>
<feature type="chain" id="PRO_5043348626" evidence="1">
    <location>
        <begin position="22"/>
        <end position="243"/>
    </location>
</feature>
<dbReference type="InterPro" id="IPR016187">
    <property type="entry name" value="CTDL_fold"/>
</dbReference>
<dbReference type="PROSITE" id="PS50940">
    <property type="entry name" value="CHIT_BIND_II"/>
    <property type="match status" value="1"/>
</dbReference>